<protein>
    <recommendedName>
        <fullName evidence="3">SWI/SNF and RSC complexes subunit Ssr4 N-terminal domain-containing protein</fullName>
    </recommendedName>
</protein>
<keyword evidence="5" id="KW-1185">Reference proteome</keyword>
<sequence>MQGGNDGMCLRYPENLGVHNSVTHEVAASMLLRATQLAQSTPFHWGYIDRPNDGQLFLIFVPSQMQFPIDGVRYQEQEQRYTIPLGNGRELELQEVKFGFIPMQDQIASKIRRRYRLIKGGHPQLILIHYSRGQSIPIIPSLNQPVRPYALRPANEPAVFVLGERAGQKVFPPGMADRGQPGPMGIPFGNPQAAMLAQQNSQMEALERRNRQERDRSASVTARGQQQAPQQAQGARIEEEDPDEDIDMISAKALAMARYRRNHEVMNEVFMHAAFGKQLESKPTKQGYSIFNKDDLASSITKLEAEIADLQAKAASRQHAKELSELADVSMEGLSVEA</sequence>
<dbReference type="Pfam" id="PF08549">
    <property type="entry name" value="SWI-SNF_Ssr4_N"/>
    <property type="match status" value="1"/>
</dbReference>
<feature type="compositionally biased region" description="Low complexity" evidence="2">
    <location>
        <begin position="222"/>
        <end position="235"/>
    </location>
</feature>
<dbReference type="GO" id="GO:0006338">
    <property type="term" value="P:chromatin remodeling"/>
    <property type="evidence" value="ECO:0007669"/>
    <property type="project" value="InterPro"/>
</dbReference>
<evidence type="ECO:0000313" key="5">
    <source>
        <dbReference type="Proteomes" id="UP000053257"/>
    </source>
</evidence>
<gene>
    <name evidence="4" type="ORF">PHLGIDRAFT_37652</name>
</gene>
<evidence type="ECO:0000256" key="2">
    <source>
        <dbReference type="SAM" id="MobiDB-lite"/>
    </source>
</evidence>
<organism evidence="4 5">
    <name type="scientific">Phlebiopsis gigantea (strain 11061_1 CR5-6)</name>
    <name type="common">White-rot fungus</name>
    <name type="synonym">Peniophora gigantea</name>
    <dbReference type="NCBI Taxonomy" id="745531"/>
    <lineage>
        <taxon>Eukaryota</taxon>
        <taxon>Fungi</taxon>
        <taxon>Dikarya</taxon>
        <taxon>Basidiomycota</taxon>
        <taxon>Agaricomycotina</taxon>
        <taxon>Agaricomycetes</taxon>
        <taxon>Polyporales</taxon>
        <taxon>Phanerochaetaceae</taxon>
        <taxon>Phlebiopsis</taxon>
    </lineage>
</organism>
<keyword evidence="1" id="KW-0175">Coiled coil</keyword>
<dbReference type="InterPro" id="IPR013859">
    <property type="entry name" value="Ssr4_N"/>
</dbReference>
<evidence type="ECO:0000256" key="1">
    <source>
        <dbReference type="SAM" id="Coils"/>
    </source>
</evidence>
<dbReference type="EMBL" id="KN840641">
    <property type="protein sequence ID" value="KIP02984.1"/>
    <property type="molecule type" value="Genomic_DNA"/>
</dbReference>
<evidence type="ECO:0000259" key="3">
    <source>
        <dbReference type="Pfam" id="PF08549"/>
    </source>
</evidence>
<feature type="region of interest" description="Disordered" evidence="2">
    <location>
        <begin position="196"/>
        <end position="243"/>
    </location>
</feature>
<dbReference type="AlphaFoldDB" id="A0A0C3NED5"/>
<dbReference type="Proteomes" id="UP000053257">
    <property type="component" value="Unassembled WGS sequence"/>
</dbReference>
<dbReference type="HOGENOM" id="CLU_044238_0_0_1"/>
<dbReference type="STRING" id="745531.A0A0C3NED5"/>
<dbReference type="OrthoDB" id="5321006at2759"/>
<reference evidence="4 5" key="1">
    <citation type="journal article" date="2014" name="PLoS Genet.">
        <title>Analysis of the Phlebiopsis gigantea genome, transcriptome and secretome provides insight into its pioneer colonization strategies of wood.</title>
        <authorList>
            <person name="Hori C."/>
            <person name="Ishida T."/>
            <person name="Igarashi K."/>
            <person name="Samejima M."/>
            <person name="Suzuki H."/>
            <person name="Master E."/>
            <person name="Ferreira P."/>
            <person name="Ruiz-Duenas F.J."/>
            <person name="Held B."/>
            <person name="Canessa P."/>
            <person name="Larrondo L.F."/>
            <person name="Schmoll M."/>
            <person name="Druzhinina I.S."/>
            <person name="Kubicek C.P."/>
            <person name="Gaskell J.A."/>
            <person name="Kersten P."/>
            <person name="St John F."/>
            <person name="Glasner J."/>
            <person name="Sabat G."/>
            <person name="Splinter BonDurant S."/>
            <person name="Syed K."/>
            <person name="Yadav J."/>
            <person name="Mgbeahuruike A.C."/>
            <person name="Kovalchuk A."/>
            <person name="Asiegbu F.O."/>
            <person name="Lackner G."/>
            <person name="Hoffmeister D."/>
            <person name="Rencoret J."/>
            <person name="Gutierrez A."/>
            <person name="Sun H."/>
            <person name="Lindquist E."/>
            <person name="Barry K."/>
            <person name="Riley R."/>
            <person name="Grigoriev I.V."/>
            <person name="Henrissat B."/>
            <person name="Kues U."/>
            <person name="Berka R.M."/>
            <person name="Martinez A.T."/>
            <person name="Covert S.F."/>
            <person name="Blanchette R.A."/>
            <person name="Cullen D."/>
        </authorList>
    </citation>
    <scope>NUCLEOTIDE SEQUENCE [LARGE SCALE GENOMIC DNA]</scope>
    <source>
        <strain evidence="4 5">11061_1 CR5-6</strain>
    </source>
</reference>
<feature type="compositionally biased region" description="Basic and acidic residues" evidence="2">
    <location>
        <begin position="205"/>
        <end position="217"/>
    </location>
</feature>
<proteinExistence type="predicted"/>
<name>A0A0C3NED5_PHLG1</name>
<feature type="coiled-coil region" evidence="1">
    <location>
        <begin position="293"/>
        <end position="320"/>
    </location>
</feature>
<feature type="domain" description="SWI/SNF and RSC complexes subunit Ssr4 N-terminal" evidence="3">
    <location>
        <begin position="19"/>
        <end position="146"/>
    </location>
</feature>
<accession>A0A0C3NED5</accession>
<evidence type="ECO:0000313" key="4">
    <source>
        <dbReference type="EMBL" id="KIP02984.1"/>
    </source>
</evidence>